<reference evidence="2" key="1">
    <citation type="submission" date="2020-10" db="EMBL/GenBank/DDBJ databases">
        <authorList>
            <person name="Gilroy R."/>
        </authorList>
    </citation>
    <scope>NUCLEOTIDE SEQUENCE</scope>
    <source>
        <strain evidence="2">ChiBcolR7-354</strain>
    </source>
</reference>
<reference evidence="2" key="2">
    <citation type="journal article" date="2021" name="PeerJ">
        <title>Extensive microbial diversity within the chicken gut microbiome revealed by metagenomics and culture.</title>
        <authorList>
            <person name="Gilroy R."/>
            <person name="Ravi A."/>
            <person name="Getino M."/>
            <person name="Pursley I."/>
            <person name="Horton D.L."/>
            <person name="Alikhan N.F."/>
            <person name="Baker D."/>
            <person name="Gharbi K."/>
            <person name="Hall N."/>
            <person name="Watson M."/>
            <person name="Adriaenssens E.M."/>
            <person name="Foster-Nyarko E."/>
            <person name="Jarju S."/>
            <person name="Secka A."/>
            <person name="Antonio M."/>
            <person name="Oren A."/>
            <person name="Chaudhuri R.R."/>
            <person name="La Ragione R."/>
            <person name="Hildebrand F."/>
            <person name="Pallen M.J."/>
        </authorList>
    </citation>
    <scope>NUCLEOTIDE SEQUENCE</scope>
    <source>
        <strain evidence="2">ChiBcolR7-354</strain>
    </source>
</reference>
<sequence>MDNEVMELIDMLYTMVSEAWGVPLGNDKCIVEREKALKLIEEIKAQLPVELSEAKRLVAARDEFIGNAKREADSLRRAAEERARQLIDEQEIVRVSQAKSNELIASAESRSRELRRVATEYVDDALRRSEEAMSSALAELRNAHASFRSAAGAGAPARQAQPRERSDAEQQR</sequence>
<gene>
    <name evidence="2" type="ORF">IAB77_04040</name>
</gene>
<evidence type="ECO:0000313" key="3">
    <source>
        <dbReference type="Proteomes" id="UP000824262"/>
    </source>
</evidence>
<name>A0A9D1CS27_9FIRM</name>
<evidence type="ECO:0008006" key="4">
    <source>
        <dbReference type="Google" id="ProtNLM"/>
    </source>
</evidence>
<feature type="compositionally biased region" description="Basic and acidic residues" evidence="1">
    <location>
        <begin position="161"/>
        <end position="172"/>
    </location>
</feature>
<evidence type="ECO:0000256" key="1">
    <source>
        <dbReference type="SAM" id="MobiDB-lite"/>
    </source>
</evidence>
<dbReference type="Proteomes" id="UP000824262">
    <property type="component" value="Unassembled WGS sequence"/>
</dbReference>
<dbReference type="AlphaFoldDB" id="A0A9D1CS27"/>
<feature type="region of interest" description="Disordered" evidence="1">
    <location>
        <begin position="148"/>
        <end position="172"/>
    </location>
</feature>
<dbReference type="EMBL" id="DVGA01000041">
    <property type="protein sequence ID" value="HIQ78412.1"/>
    <property type="molecule type" value="Genomic_DNA"/>
</dbReference>
<evidence type="ECO:0000313" key="2">
    <source>
        <dbReference type="EMBL" id="HIQ78412.1"/>
    </source>
</evidence>
<proteinExistence type="predicted"/>
<protein>
    <recommendedName>
        <fullName evidence="4">ATPase</fullName>
    </recommendedName>
</protein>
<feature type="compositionally biased region" description="Low complexity" evidence="1">
    <location>
        <begin position="150"/>
        <end position="160"/>
    </location>
</feature>
<accession>A0A9D1CS27</accession>
<comment type="caution">
    <text evidence="2">The sequence shown here is derived from an EMBL/GenBank/DDBJ whole genome shotgun (WGS) entry which is preliminary data.</text>
</comment>
<organism evidence="2 3">
    <name type="scientific">Candidatus Scatomorpha intestinavium</name>
    <dbReference type="NCBI Taxonomy" id="2840922"/>
    <lineage>
        <taxon>Bacteria</taxon>
        <taxon>Bacillati</taxon>
        <taxon>Bacillota</taxon>
        <taxon>Clostridia</taxon>
        <taxon>Eubacteriales</taxon>
        <taxon>Candidatus Scatomorpha</taxon>
    </lineage>
</organism>